<protein>
    <submittedName>
        <fullName evidence="3">Uncharacterized protein LOC125775388</fullName>
    </submittedName>
</protein>
<reference evidence="2" key="1">
    <citation type="submission" date="2025-05" db="UniProtKB">
        <authorList>
            <consortium name="RefSeq"/>
        </authorList>
    </citation>
    <scope>NUCLEOTIDE SEQUENCE [LARGE SCALE GENOMIC DNA]</scope>
</reference>
<name>A0ABM3IY39_BACDO</name>
<evidence type="ECO:0000313" key="2">
    <source>
        <dbReference type="Proteomes" id="UP001652620"/>
    </source>
</evidence>
<gene>
    <name evidence="3" type="primary">LOC125775388</name>
</gene>
<keyword evidence="2" id="KW-1185">Reference proteome</keyword>
<dbReference type="Proteomes" id="UP001652620">
    <property type="component" value="Chromosome 1"/>
</dbReference>
<accession>A0ABM3IY39</accession>
<feature type="region of interest" description="Disordered" evidence="1">
    <location>
        <begin position="334"/>
        <end position="378"/>
    </location>
</feature>
<dbReference type="GeneID" id="125775388"/>
<feature type="compositionally biased region" description="Acidic residues" evidence="1">
    <location>
        <begin position="361"/>
        <end position="378"/>
    </location>
</feature>
<evidence type="ECO:0000313" key="3">
    <source>
        <dbReference type="RefSeq" id="XP_049301884.1"/>
    </source>
</evidence>
<sequence>MTSIVPVKLVCEEKIIWQNPRPSSTRFCRPLRMSFEKESARVSVAEKKNRVEEEIRDLSCSIVLYGDNFVEVRHTLILSMVDGKVCNALTETSSTQKCYLCGGMSRKFNLIGKMIEKEVKMENLHFGLSTLHGWIRFFECLLHLSYKLPIKKWQARSESDKKVVNENKNRIIKEFREKAGLIIDQPKPGCGNSNDGNTARRFFQNAELSASITKVDLKLIKRMHTLLVVVTSGYQIDIEKFRDFAQNTARYCVQCYPWYNMTPTLHKFFIHGPEIIVHALLPIGQPSEEAQEARNKDFKRYREHFSRKSSQTKCNEDILKRFLVTSDPLISSKTKLPAKKSKSLPQTALELLKSAAPPANPDDDDNDESDSTDTDDYM</sequence>
<reference evidence="3" key="2">
    <citation type="submission" date="2025-08" db="UniProtKB">
        <authorList>
            <consortium name="RefSeq"/>
        </authorList>
    </citation>
    <scope>IDENTIFICATION</scope>
    <source>
        <tissue evidence="3">Adult</tissue>
    </source>
</reference>
<dbReference type="RefSeq" id="XP_049301884.1">
    <property type="nucleotide sequence ID" value="XM_049445927.1"/>
</dbReference>
<proteinExistence type="predicted"/>
<evidence type="ECO:0000256" key="1">
    <source>
        <dbReference type="SAM" id="MobiDB-lite"/>
    </source>
</evidence>
<organism evidence="2 3">
    <name type="scientific">Bactrocera dorsalis</name>
    <name type="common">Oriental fruit fly</name>
    <name type="synonym">Dacus dorsalis</name>
    <dbReference type="NCBI Taxonomy" id="27457"/>
    <lineage>
        <taxon>Eukaryota</taxon>
        <taxon>Metazoa</taxon>
        <taxon>Ecdysozoa</taxon>
        <taxon>Arthropoda</taxon>
        <taxon>Hexapoda</taxon>
        <taxon>Insecta</taxon>
        <taxon>Pterygota</taxon>
        <taxon>Neoptera</taxon>
        <taxon>Endopterygota</taxon>
        <taxon>Diptera</taxon>
        <taxon>Brachycera</taxon>
        <taxon>Muscomorpha</taxon>
        <taxon>Tephritoidea</taxon>
        <taxon>Tephritidae</taxon>
        <taxon>Bactrocera</taxon>
        <taxon>Bactrocera</taxon>
    </lineage>
</organism>